<dbReference type="Proteomes" id="UP000004057">
    <property type="component" value="Unassembled WGS sequence"/>
</dbReference>
<reference evidence="1 2" key="1">
    <citation type="journal article" date="2012" name="J. Proteome Res.">
        <title>Application of Spiroplasma melliferum proteogenomic profiling for the discovery of virulence factors and pathogenicity mechanisms in host-associated spiroplasmas.</title>
        <authorList>
            <person name="Alexeev D."/>
            <person name="Kostrjukova E."/>
            <person name="Aliper A."/>
            <person name="Popenko A."/>
            <person name="Bazaleev N."/>
            <person name="Tyakht A."/>
            <person name="Selezneva O."/>
            <person name="Akopian T."/>
            <person name="Prichodko E."/>
            <person name="Kondratov I."/>
            <person name="Chukin M."/>
            <person name="Demina I."/>
            <person name="Galyamina M."/>
            <person name="Kamashev D."/>
            <person name="Vanyushkina A."/>
            <person name="Ladygina V."/>
            <person name="Levitskii S."/>
            <person name="Lazarev V."/>
            <person name="Govorun V."/>
        </authorList>
    </citation>
    <scope>NUCLEOTIDE SEQUENCE [LARGE SCALE GENOMIC DNA]</scope>
    <source>
        <strain evidence="1 2">KC3</strain>
    </source>
</reference>
<organism evidence="1 2">
    <name type="scientific">Spiroplasma melliferum KC3</name>
    <dbReference type="NCBI Taxonomy" id="570509"/>
    <lineage>
        <taxon>Bacteria</taxon>
        <taxon>Bacillati</taxon>
        <taxon>Mycoplasmatota</taxon>
        <taxon>Mollicutes</taxon>
        <taxon>Entomoplasmatales</taxon>
        <taxon>Spiroplasmataceae</taxon>
        <taxon>Spiroplasma</taxon>
    </lineage>
</organism>
<name>A0AAI9T3C4_SPIME</name>
<sequence length="522" mass="60027">MKKIVNLLSGISLIGSSVPLVNANSSYTLQAQILKRNKRQGNFKALNKELKNWILGELLDNLPETILKRIYKLNKKIKENSLRIINVRENIARIIWDEDVDSTTNFIDVYFTIYNSSNSLFYNDNSRLGTCESLSVTSSEENNENQIEESIYATVLPKRQRSKQNTVAPPLPPRKLNNLLPNTELGELPDSLPATIFERVILLNTDIDLDEVVIHDITHNLAIISSNPNSSRYYGRVIVHFTLNNKEVKTIKEDKNKQDPNADNNDSVNKLINKFNKLCSNNEINNLNPKKVLTENTRGGRLHAGDTYLGTNNGIYLQHGHGQIDKFDGLNFPIIAIELDNKGSAYVLNNTGKIYHLDLYGWGHQQVPKKIVNNINFNWKITGPITDDTKVWEKTINLIKWSDYANSWQEFKERYKYIEINKINSSAGCQGTTISNTKANIKFNTENIKENWDSNQNHISLLKYDYYLFVPFVYVEQKAVLYIKSLWVESEYLKMNLVSYTSSFCAIYHVWTNLKINQVKVY</sequence>
<evidence type="ECO:0000313" key="1">
    <source>
        <dbReference type="EMBL" id="KAI92706.1"/>
    </source>
</evidence>
<proteinExistence type="predicted"/>
<dbReference type="EMBL" id="AGBZ02000001">
    <property type="protein sequence ID" value="KAI92706.1"/>
    <property type="molecule type" value="Genomic_DNA"/>
</dbReference>
<evidence type="ECO:0000313" key="2">
    <source>
        <dbReference type="Proteomes" id="UP000004057"/>
    </source>
</evidence>
<protein>
    <submittedName>
        <fullName evidence="1">Uncharacterized protein</fullName>
    </submittedName>
</protein>
<gene>
    <name evidence="1" type="ORF">SPM_001325</name>
</gene>
<accession>A0AAI9T3C4</accession>
<comment type="caution">
    <text evidence="1">The sequence shown here is derived from an EMBL/GenBank/DDBJ whole genome shotgun (WGS) entry which is preliminary data.</text>
</comment>
<dbReference type="AlphaFoldDB" id="A0AAI9T3C4"/>
<dbReference type="RefSeq" id="WP_004027801.1">
    <property type="nucleotide sequence ID" value="NZ_AGBZ02000001.1"/>
</dbReference>